<dbReference type="GO" id="GO:0000155">
    <property type="term" value="F:phosphorelay sensor kinase activity"/>
    <property type="evidence" value="ECO:0007669"/>
    <property type="project" value="InterPro"/>
</dbReference>
<dbReference type="STRING" id="69332.A0A388LKD1"/>
<feature type="compositionally biased region" description="Basic and acidic residues" evidence="7">
    <location>
        <begin position="1"/>
        <end position="10"/>
    </location>
</feature>
<dbReference type="InterPro" id="IPR011006">
    <property type="entry name" value="CheY-like_superfamily"/>
</dbReference>
<sequence>MAREDVRTIELQRSGRMSSSVHLSSTTVTLAPPEHTPSFEGLHARQTKAAPAWMLQHSSSSSVTIPMVSGSLNRLQGRSSEDVTQGTDVVEQSLCVPDASLEQLMVAYQSSTAGALGSRVPAWGTTMLGSEFRLAMGAGPHAMGSASFTGVTGIGYRTDGGHSGAVPTDRLLQNAYGGKINTDAVHISSVSEGRQCGMRGGKGGGSSVPSQEGYGMARMILSAPIPDESSARLFSGLQSKQDAPSGKGVLTQEGLLQSVLQIVGTALNADVTIAAGLQMPARIAETIACAPSGLISVPVRMSKGLVAAAQGKVISTEGLLLPSMVTSSLGMRPKCFLGKMFKGDGYGTYLIVILILPILQTVLWRGDQLFTAVYDATLLCNKEFVGTLSKVVNHHTQTSANARCPRTTGEILYVIRSKHPKVKLLPALVAKLNKYDLQGRPTDVEDPQDLASGDGAGASGDPGTSSAVGDGGRDTGSTGGQGGGVGYDSTSIQRRERADFVAYAAALDSRGPDLPSEIAEHLRGPVLAAARPPRPPSSAQQSSMTSYIVDELQKEFDQGVASFFFENVIAFNAARSESYKNLERIMNLTARLRKILRMPGYNYLRTKALPAEYKVVDNDLDNIRELWNVTSLTLMTDGTTTTSNMPVMNFIAAGDSGAVMVKSVDIEGKDKSAPALARMWEEVIRELGVHRGREITTFIKRHQRALAMFWKSGREYRTRMNIKEGRPLELIQPGETRFGTNFLMLQRLRECEGVLLHTVSNPRWDDSPWDGTAATRARSCKELIRDPAWWLTVERACTLLEPVFALMKNMDRDGRMGMQVWSLGITLEKRMVVLPMDCETREFVMAKVKHHVRMMALPVHAAAWMLHPLHRSPRLFDDMDSEEIANTLTHFASVHPKNSKEYKECWKSLKSFHHMDPEWFGKNSEEALTGGHVSMAQWWLTYLKRHPTLTKIAVKVLSMWTTASPCERNWSTFDLIHSKRRNLLSPENLEMLAKMGFVNTEQLEWETPEDDARFDGFMREGEYGPAKVKRRAANWSKSRGRRSKSTRFDVREIQEERADDGAWLLDLSYRPCRLADDDRGKTAADVDEEEDDRDDNDGDDELLEVQLTDKRFGRRSGGGSCFATHVDITPLAGPASGGPSAVATFMAPAQSWVRNTLLTGDLRSRNHPQGGGRQTGDRRMLTGTMLLRGMFKTLVCLRTFRFPALLNVRMETWVRTRTTRSLEPAEGTQCTGDDVFSTPDPGLPLAEGFASLLHLVAPIAARGSKKDFGEHLVAMSPMRSDSEGQTPDWARVTRQTSEWARFTGPIPPDQLLSKDIPTEAGEGWQGIVYKRRARAAGLDRLQDAAAEHEPSSPPEINVSLVRQVKSLVGRKKVGKNKPKETAEPSSRGRRGKGRKTATPSATLQEKRAVVRQAKKRKAQKVQKIASAKRRKCVQEDDESASSSAASSAEEMKARSSDASSSSDTSSSPDTFEGICYALWTGSEKVLPNAEAVMSDAVVSLPFLLANRVRSLCYDRLGQRFNAILTRMPQGVVFVDDGLGPCLVNPTAAKLLEAPSHGEVDSAKIAAGMRALAARANMKADVYRWFNSVAGDPNKEVEDYWELKNPRCVLKVRSYPVSSQVTHGRIWLFDDITTERDAQEAIQAADRAKSQFLAMMSHELRTPMTGVLGMVELLRLTPLTTEQSRLVKVLQGSAEGLMYVLNEILDFSKIEAGHLTLEAIDFHVGDLLQQMTDLFSGKALEKKLTLTIDLPSKEDLVVKGDPARLRQIISNLISNAIKFTESGGISIKWKRASLPILDHVPIEGEGDQLKCKSEEPKYGSEVPERIAAGQENINKQKDIRNYSLRELWSCGRGAIYCPDTTKLHSLGRSNGPKECPDPYQGCSAETKLGSKVDERGKYINEHNPIQQNQNTGAGQAGKTNRTRDTVVDMADNDSSNANGDKSQRIWFDIRISDTGVGLNPSQMSRLFNSFTQADSSTTRKFGGTGLGLAICRGLVQSMGGEVWVWSEPGAGSTFGFIVGLLPADDPQKLLKKDENSAQVRPAYLEPSTSEKPPLKILVAEDNIVNQTLIRKMLKHFGHEAKIVGNGQLAVDEVKRPDARYDIVLMDLQMPVLDGLSATMAIRRLDSPASKIPIYALTADIFTKTKGKLEDMGLDGYLTKPINWQSMSETLRKVAEQQQSTSSVASSENPTSTQGQQSFSDSVQESLMKLGEPNASKSLLSSALSLVSLPVEVASVRLSAPASSCSMSQCSLPVPPSNGEAVAVLVVPPSGPTMVSPHSRDTSSSSDDASLQLSCGNSGMQLQSSVSEVLSTPATRASGAPSSGPKMVSPHSLAMSSCSDDAAQQPSRGDSAVRLESSVSQVVSMPTSGSLPVPAPLLSVSQVIASSPSGLASMSMSISASTSFPPSSSPMPLSSESALVSSHSLACSCGSNDAALQPREGNSAVDFESSVVKGQQMLWHFNQVQCPRQLQHQYYTHQCHRAPSPSL</sequence>
<dbReference type="InterPro" id="IPR036097">
    <property type="entry name" value="HisK_dim/P_sf"/>
</dbReference>
<dbReference type="InterPro" id="IPR001789">
    <property type="entry name" value="Sig_transdc_resp-reg_receiver"/>
</dbReference>
<dbReference type="InterPro" id="IPR036890">
    <property type="entry name" value="HATPase_C_sf"/>
</dbReference>
<feature type="region of interest" description="Disordered" evidence="7">
    <location>
        <begin position="1077"/>
        <end position="1101"/>
    </location>
</feature>
<gene>
    <name evidence="10" type="ORF">CBR_g36321</name>
</gene>
<comment type="catalytic activity">
    <reaction evidence="1">
        <text>ATP + protein L-histidine = ADP + protein N-phospho-L-histidine.</text>
        <dbReference type="EC" id="2.7.13.3"/>
    </reaction>
</comment>
<dbReference type="InterPro" id="IPR008906">
    <property type="entry name" value="HATC_C_dom"/>
</dbReference>
<dbReference type="GO" id="GO:0009927">
    <property type="term" value="F:histidine phosphotransfer kinase activity"/>
    <property type="evidence" value="ECO:0007669"/>
    <property type="project" value="TreeGrafter"/>
</dbReference>
<evidence type="ECO:0000256" key="7">
    <source>
        <dbReference type="SAM" id="MobiDB-lite"/>
    </source>
</evidence>
<feature type="domain" description="Response regulatory" evidence="9">
    <location>
        <begin position="2054"/>
        <end position="2173"/>
    </location>
</feature>
<dbReference type="SMART" id="SM00387">
    <property type="entry name" value="HATPase_c"/>
    <property type="match status" value="1"/>
</dbReference>
<feature type="region of interest" description="Disordered" evidence="7">
    <location>
        <begin position="439"/>
        <end position="491"/>
    </location>
</feature>
<feature type="domain" description="Histidine kinase" evidence="8">
    <location>
        <begin position="1654"/>
        <end position="2021"/>
    </location>
</feature>
<dbReference type="SUPFAM" id="SSF47384">
    <property type="entry name" value="Homodimeric domain of signal transducing histidine kinase"/>
    <property type="match status" value="1"/>
</dbReference>
<feature type="region of interest" description="Disordered" evidence="7">
    <location>
        <begin position="1"/>
        <end position="24"/>
    </location>
</feature>
<reference evidence="10 11" key="1">
    <citation type="journal article" date="2018" name="Cell">
        <title>The Chara Genome: Secondary Complexity and Implications for Plant Terrestrialization.</title>
        <authorList>
            <person name="Nishiyama T."/>
            <person name="Sakayama H."/>
            <person name="Vries J.D."/>
            <person name="Buschmann H."/>
            <person name="Saint-Marcoux D."/>
            <person name="Ullrich K.K."/>
            <person name="Haas F.B."/>
            <person name="Vanderstraeten L."/>
            <person name="Becker D."/>
            <person name="Lang D."/>
            <person name="Vosolsobe S."/>
            <person name="Rombauts S."/>
            <person name="Wilhelmsson P.K.I."/>
            <person name="Janitza P."/>
            <person name="Kern R."/>
            <person name="Heyl A."/>
            <person name="Rumpler F."/>
            <person name="Villalobos L.I.A.C."/>
            <person name="Clay J.M."/>
            <person name="Skokan R."/>
            <person name="Toyoda A."/>
            <person name="Suzuki Y."/>
            <person name="Kagoshima H."/>
            <person name="Schijlen E."/>
            <person name="Tajeshwar N."/>
            <person name="Catarino B."/>
            <person name="Hetherington A.J."/>
            <person name="Saltykova A."/>
            <person name="Bonnot C."/>
            <person name="Breuninger H."/>
            <person name="Symeonidi A."/>
            <person name="Radhakrishnan G.V."/>
            <person name="Van Nieuwerburgh F."/>
            <person name="Deforce D."/>
            <person name="Chang C."/>
            <person name="Karol K.G."/>
            <person name="Hedrich R."/>
            <person name="Ulvskov P."/>
            <person name="Glockner G."/>
            <person name="Delwiche C.F."/>
            <person name="Petrasek J."/>
            <person name="Van de Peer Y."/>
            <person name="Friml J."/>
            <person name="Beilby M."/>
            <person name="Dolan L."/>
            <person name="Kohara Y."/>
            <person name="Sugano S."/>
            <person name="Fujiyama A."/>
            <person name="Delaux P.-M."/>
            <person name="Quint M."/>
            <person name="TheiBen G."/>
            <person name="Hagemann M."/>
            <person name="Harholt J."/>
            <person name="Dunand C."/>
            <person name="Zachgo S."/>
            <person name="Langdale J."/>
            <person name="Maumus F."/>
            <person name="Straeten D.V.D."/>
            <person name="Gould S.B."/>
            <person name="Rensing S.A."/>
        </authorList>
    </citation>
    <scope>NUCLEOTIDE SEQUENCE [LARGE SCALE GENOMIC DNA]</scope>
    <source>
        <strain evidence="10 11">S276</strain>
    </source>
</reference>
<dbReference type="CDD" id="cd16922">
    <property type="entry name" value="HATPase_EvgS-ArcB-TorS-like"/>
    <property type="match status" value="1"/>
</dbReference>
<evidence type="ECO:0000256" key="4">
    <source>
        <dbReference type="ARBA" id="ARBA00022679"/>
    </source>
</evidence>
<dbReference type="InterPro" id="IPR003594">
    <property type="entry name" value="HATPase_dom"/>
</dbReference>
<feature type="compositionally biased region" description="Acidic residues" evidence="7">
    <location>
        <begin position="1085"/>
        <end position="1101"/>
    </location>
</feature>
<evidence type="ECO:0000256" key="3">
    <source>
        <dbReference type="ARBA" id="ARBA00022553"/>
    </source>
</evidence>
<dbReference type="CDD" id="cd00082">
    <property type="entry name" value="HisKA"/>
    <property type="match status" value="1"/>
</dbReference>
<dbReference type="OrthoDB" id="2020913at2759"/>
<evidence type="ECO:0000259" key="8">
    <source>
        <dbReference type="PROSITE" id="PS50109"/>
    </source>
</evidence>
<feature type="region of interest" description="Disordered" evidence="7">
    <location>
        <begin position="1367"/>
        <end position="1468"/>
    </location>
</feature>
<feature type="compositionally biased region" description="Polar residues" evidence="7">
    <location>
        <begin position="2293"/>
        <end position="2313"/>
    </location>
</feature>
<dbReference type="PROSITE" id="PS50110">
    <property type="entry name" value="RESPONSE_REGULATORY"/>
    <property type="match status" value="1"/>
</dbReference>
<keyword evidence="3 6" id="KW-0597">Phosphoprotein</keyword>
<dbReference type="SMART" id="SM00388">
    <property type="entry name" value="HisKA"/>
    <property type="match status" value="1"/>
</dbReference>
<dbReference type="Proteomes" id="UP000265515">
    <property type="component" value="Unassembled WGS sequence"/>
</dbReference>
<dbReference type="Gene3D" id="3.40.50.2300">
    <property type="match status" value="1"/>
</dbReference>
<dbReference type="SUPFAM" id="SSF52172">
    <property type="entry name" value="CheY-like"/>
    <property type="match status" value="1"/>
</dbReference>
<evidence type="ECO:0000313" key="11">
    <source>
        <dbReference type="Proteomes" id="UP000265515"/>
    </source>
</evidence>
<comment type="caution">
    <text evidence="10">The sequence shown here is derived from an EMBL/GenBank/DDBJ whole genome shotgun (WGS) entry which is preliminary data.</text>
</comment>
<dbReference type="InterPro" id="IPR003661">
    <property type="entry name" value="HisK_dim/P_dom"/>
</dbReference>
<dbReference type="EMBL" id="BFEA01000418">
    <property type="protein sequence ID" value="GBG82790.1"/>
    <property type="molecule type" value="Genomic_DNA"/>
</dbReference>
<dbReference type="GO" id="GO:0005886">
    <property type="term" value="C:plasma membrane"/>
    <property type="evidence" value="ECO:0007669"/>
    <property type="project" value="TreeGrafter"/>
</dbReference>
<dbReference type="PANTHER" id="PTHR43047:SF73">
    <property type="entry name" value="HISTIDINE KINASE DOMAIN-CONTAINING PROTEIN"/>
    <property type="match status" value="1"/>
</dbReference>
<dbReference type="Pfam" id="PF00072">
    <property type="entry name" value="Response_reg"/>
    <property type="match status" value="1"/>
</dbReference>
<dbReference type="Pfam" id="PF00512">
    <property type="entry name" value="HisKA"/>
    <property type="match status" value="1"/>
</dbReference>
<dbReference type="PANTHER" id="PTHR43047">
    <property type="entry name" value="TWO-COMPONENT HISTIDINE PROTEIN KINASE"/>
    <property type="match status" value="1"/>
</dbReference>
<dbReference type="InterPro" id="IPR007021">
    <property type="entry name" value="DUF659"/>
</dbReference>
<dbReference type="Gene3D" id="1.10.287.130">
    <property type="match status" value="1"/>
</dbReference>
<dbReference type="Gene3D" id="3.30.565.10">
    <property type="entry name" value="Histidine kinase-like ATPase, C-terminal domain"/>
    <property type="match status" value="2"/>
</dbReference>
<dbReference type="SUPFAM" id="SSF55874">
    <property type="entry name" value="ATPase domain of HSP90 chaperone/DNA topoisomerase II/histidine kinase"/>
    <property type="match status" value="2"/>
</dbReference>
<dbReference type="PROSITE" id="PS50109">
    <property type="entry name" value="HIS_KIN"/>
    <property type="match status" value="1"/>
</dbReference>
<accession>A0A388LKD1</accession>
<evidence type="ECO:0000256" key="2">
    <source>
        <dbReference type="ARBA" id="ARBA00012438"/>
    </source>
</evidence>
<dbReference type="InterPro" id="IPR004358">
    <property type="entry name" value="Sig_transdc_His_kin-like_C"/>
</dbReference>
<dbReference type="Pfam" id="PF02518">
    <property type="entry name" value="HATPase_c"/>
    <property type="match status" value="1"/>
</dbReference>
<dbReference type="InterPro" id="IPR005467">
    <property type="entry name" value="His_kinase_dom"/>
</dbReference>
<feature type="compositionally biased region" description="Low complexity" evidence="7">
    <location>
        <begin position="1456"/>
        <end position="1468"/>
    </location>
</feature>
<feature type="compositionally biased region" description="Basic residues" evidence="7">
    <location>
        <begin position="1412"/>
        <end position="1431"/>
    </location>
</feature>
<dbReference type="CDD" id="cd17546">
    <property type="entry name" value="REC_hyHK_CKI1_RcsC-like"/>
    <property type="match status" value="1"/>
</dbReference>
<feature type="compositionally biased region" description="Low complexity" evidence="7">
    <location>
        <begin position="2280"/>
        <end position="2292"/>
    </location>
</feature>
<dbReference type="Pfam" id="PF04937">
    <property type="entry name" value="DUF659"/>
    <property type="match status" value="1"/>
</dbReference>
<organism evidence="10 11">
    <name type="scientific">Chara braunii</name>
    <name type="common">Braun's stonewort</name>
    <dbReference type="NCBI Taxonomy" id="69332"/>
    <lineage>
        <taxon>Eukaryota</taxon>
        <taxon>Viridiplantae</taxon>
        <taxon>Streptophyta</taxon>
        <taxon>Charophyceae</taxon>
        <taxon>Charales</taxon>
        <taxon>Characeae</taxon>
        <taxon>Chara</taxon>
    </lineage>
</organism>
<feature type="compositionally biased region" description="Gly residues" evidence="7">
    <location>
        <begin position="477"/>
        <end position="486"/>
    </location>
</feature>
<feature type="modified residue" description="4-aspartylphosphate" evidence="6">
    <location>
        <position position="2105"/>
    </location>
</feature>
<keyword evidence="5" id="KW-0418">Kinase</keyword>
<dbReference type="PRINTS" id="PR00344">
    <property type="entry name" value="BCTRLSENSOR"/>
</dbReference>
<evidence type="ECO:0000256" key="5">
    <source>
        <dbReference type="ARBA" id="ARBA00022777"/>
    </source>
</evidence>
<dbReference type="EC" id="2.7.13.3" evidence="2"/>
<name>A0A388LKD1_CHABU</name>
<dbReference type="GO" id="GO:0046983">
    <property type="term" value="F:protein dimerization activity"/>
    <property type="evidence" value="ECO:0007669"/>
    <property type="project" value="InterPro"/>
</dbReference>
<feature type="region of interest" description="Disordered" evidence="7">
    <location>
        <begin position="2266"/>
        <end position="2353"/>
    </location>
</feature>
<keyword evidence="4" id="KW-0808">Transferase</keyword>
<dbReference type="SUPFAM" id="SSF53098">
    <property type="entry name" value="Ribonuclease H-like"/>
    <property type="match status" value="1"/>
</dbReference>
<feature type="compositionally biased region" description="Polar residues" evidence="7">
    <location>
        <begin position="2174"/>
        <end position="2201"/>
    </location>
</feature>
<evidence type="ECO:0000256" key="1">
    <source>
        <dbReference type="ARBA" id="ARBA00000085"/>
    </source>
</evidence>
<dbReference type="InterPro" id="IPR012337">
    <property type="entry name" value="RNaseH-like_sf"/>
</dbReference>
<feature type="region of interest" description="Disordered" evidence="7">
    <location>
        <begin position="2172"/>
        <end position="2201"/>
    </location>
</feature>
<dbReference type="Pfam" id="PF05699">
    <property type="entry name" value="Dimer_Tnp_hAT"/>
    <property type="match status" value="1"/>
</dbReference>
<evidence type="ECO:0000259" key="9">
    <source>
        <dbReference type="PROSITE" id="PS50110"/>
    </source>
</evidence>
<keyword evidence="11" id="KW-1185">Reference proteome</keyword>
<protein>
    <recommendedName>
        <fullName evidence="2">histidine kinase</fullName>
        <ecNumber evidence="2">2.7.13.3</ecNumber>
    </recommendedName>
</protein>
<dbReference type="SMART" id="SM00448">
    <property type="entry name" value="REC"/>
    <property type="match status" value="1"/>
</dbReference>
<evidence type="ECO:0000256" key="6">
    <source>
        <dbReference type="PROSITE-ProRule" id="PRU00169"/>
    </source>
</evidence>
<evidence type="ECO:0000313" key="10">
    <source>
        <dbReference type="EMBL" id="GBG82790.1"/>
    </source>
</evidence>
<dbReference type="Gramene" id="GBG82790">
    <property type="protein sequence ID" value="GBG82790"/>
    <property type="gene ID" value="CBR_g36321"/>
</dbReference>
<proteinExistence type="predicted"/>
<feature type="compositionally biased region" description="Polar residues" evidence="7">
    <location>
        <begin position="2332"/>
        <end position="2346"/>
    </location>
</feature>